<dbReference type="GO" id="GO:0009718">
    <property type="term" value="P:anthocyanin-containing compound biosynthetic process"/>
    <property type="evidence" value="ECO:0007669"/>
    <property type="project" value="UniProtKB-UniPathway"/>
</dbReference>
<keyword evidence="3 6" id="KW-0328">Glycosyltransferase</keyword>
<evidence type="ECO:0000256" key="3">
    <source>
        <dbReference type="ARBA" id="ARBA00022676"/>
    </source>
</evidence>
<evidence type="ECO:0000256" key="4">
    <source>
        <dbReference type="ARBA" id="ARBA00022679"/>
    </source>
</evidence>
<protein>
    <recommendedName>
        <fullName evidence="7">Glycosyltransferase</fullName>
        <ecNumber evidence="7">2.4.1.-</ecNumber>
    </recommendedName>
</protein>
<comment type="catalytic activity">
    <reaction evidence="5">
        <text>an anthocyanidin + UDP-alpha-D-glucose + H(+) = an anthocyanidin 3-O-beta-D-glucoside + UDP</text>
        <dbReference type="Rhea" id="RHEA:20093"/>
        <dbReference type="ChEBI" id="CHEBI:15378"/>
        <dbReference type="ChEBI" id="CHEBI:16307"/>
        <dbReference type="ChEBI" id="CHEBI:58223"/>
        <dbReference type="ChEBI" id="CHEBI:58885"/>
        <dbReference type="ChEBI" id="CHEBI:143576"/>
        <dbReference type="EC" id="2.4.1.115"/>
    </reaction>
</comment>
<dbReference type="SUPFAM" id="SSF53756">
    <property type="entry name" value="UDP-Glycosyltransferase/glycogen phosphorylase"/>
    <property type="match status" value="1"/>
</dbReference>
<evidence type="ECO:0000256" key="1">
    <source>
        <dbReference type="ARBA" id="ARBA00004935"/>
    </source>
</evidence>
<dbReference type="InterPro" id="IPR035595">
    <property type="entry name" value="UDP_glycos_trans_CS"/>
</dbReference>
<sequence length="468" mass="51821">MADGKIRATTKPHVAMFPWFAFGHITPYLHLANHLASRGHRVSFLIPKRTQSKFTKLNRHPHLITFHPITVPHVDGLPPGAETSYDAPFPLVMFLFTAFDRTQPQVREILTELNPSLVLYDLAHWIPSLGLELGFKKVAYVTASAVSSALRILPSVKMVKGMTDAELMRPPPGYPSSVVVPRLDEVDQARFLAEDFGGSAVPFYERLTASNSGGDAIAFRTCRELEGQFCDYLGQQYGKPILLTGPILPDEDKTPMTAEDEKLFSWLGNFDGGSVVYCAFGSEIALGKDQFQELLNGFELCGLPFLAALKPPAGCSTVEEAFPEGFEDKVRGRGWVTGGWVPQQRILDHASVGCFVSHCGFGSMWEGLLSKCQLVMAPTLGDQIMGTMLMVNELKVAVEVEKIKSGDRWWIAKEKLSEAIRAVMDGDGEVGGEVRRNHLKFREVLGEKKVHDKYVDDFVVQIHDLLDA</sequence>
<keyword evidence="4 6" id="KW-0808">Transferase</keyword>
<dbReference type="AlphaFoldDB" id="I2BH79"/>
<evidence type="ECO:0000256" key="2">
    <source>
        <dbReference type="ARBA" id="ARBA00009995"/>
    </source>
</evidence>
<dbReference type="InterPro" id="IPR050481">
    <property type="entry name" value="UDP-glycosyltransf_plant"/>
</dbReference>
<dbReference type="Pfam" id="PF00201">
    <property type="entry name" value="UDPGT"/>
    <property type="match status" value="1"/>
</dbReference>
<name>I2BH79_LINUS</name>
<dbReference type="PANTHER" id="PTHR48049:SF52">
    <property type="entry name" value="ANTHOCYANIDIN 3-O-GLUCOSIDE 2''-O-GLUCOSYLTRANSFERASE-LIKE"/>
    <property type="match status" value="1"/>
</dbReference>
<dbReference type="CDD" id="cd03784">
    <property type="entry name" value="GT1_Gtf-like"/>
    <property type="match status" value="1"/>
</dbReference>
<dbReference type="EMBL" id="JN088348">
    <property type="protein sequence ID" value="AFJ52975.1"/>
    <property type="molecule type" value="Genomic_DNA"/>
</dbReference>
<evidence type="ECO:0000256" key="7">
    <source>
        <dbReference type="RuleBase" id="RU362057"/>
    </source>
</evidence>
<dbReference type="UniPathway" id="UPA00009"/>
<dbReference type="GO" id="GO:0047213">
    <property type="term" value="F:anthocyanidin 3-O-glucosyltransferase activity"/>
    <property type="evidence" value="ECO:0007669"/>
    <property type="project" value="UniProtKB-EC"/>
</dbReference>
<evidence type="ECO:0000256" key="6">
    <source>
        <dbReference type="RuleBase" id="RU003718"/>
    </source>
</evidence>
<proteinExistence type="inferred from homology"/>
<dbReference type="FunFam" id="3.40.50.2000:FF:000037">
    <property type="entry name" value="Glycosyltransferase"/>
    <property type="match status" value="1"/>
</dbReference>
<organism evidence="8">
    <name type="scientific">Linum usitatissimum</name>
    <name type="common">Flax</name>
    <name type="synonym">Linum humile</name>
    <dbReference type="NCBI Taxonomy" id="4006"/>
    <lineage>
        <taxon>Eukaryota</taxon>
        <taxon>Viridiplantae</taxon>
        <taxon>Streptophyta</taxon>
        <taxon>Embryophyta</taxon>
        <taxon>Tracheophyta</taxon>
        <taxon>Spermatophyta</taxon>
        <taxon>Magnoliopsida</taxon>
        <taxon>eudicotyledons</taxon>
        <taxon>Gunneridae</taxon>
        <taxon>Pentapetalae</taxon>
        <taxon>rosids</taxon>
        <taxon>fabids</taxon>
        <taxon>Malpighiales</taxon>
        <taxon>Linaceae</taxon>
        <taxon>Linum</taxon>
    </lineage>
</organism>
<dbReference type="InterPro" id="IPR002213">
    <property type="entry name" value="UDP_glucos_trans"/>
</dbReference>
<dbReference type="EC" id="2.4.1.-" evidence="7"/>
<accession>I2BH79</accession>
<reference evidence="8" key="1">
    <citation type="journal article" date="2012" name="BMC Genomics">
        <title>Phylogenomic analysis of UDP glycosyltransferase 1 multigene family in Linum usitatissimum identified genes with varied expression patterns.</title>
        <authorList>
            <person name="Barvkar V.T."/>
            <person name="Pardeshi V.C."/>
            <person name="Kale S.M."/>
            <person name="Kadoo N.Y."/>
            <person name="Gupta V.S."/>
        </authorList>
    </citation>
    <scope>NUCLEOTIDE SEQUENCE</scope>
</reference>
<dbReference type="Gene3D" id="3.40.50.2000">
    <property type="entry name" value="Glycogen Phosphorylase B"/>
    <property type="match status" value="2"/>
</dbReference>
<dbReference type="PROSITE" id="PS00375">
    <property type="entry name" value="UDPGT"/>
    <property type="match status" value="1"/>
</dbReference>
<comment type="pathway">
    <text evidence="1">Pigment biosynthesis; anthocyanin biosynthesis.</text>
</comment>
<gene>
    <name evidence="8" type="primary">UGT79B17</name>
</gene>
<evidence type="ECO:0000313" key="8">
    <source>
        <dbReference type="EMBL" id="AFJ52975.1"/>
    </source>
</evidence>
<comment type="similarity">
    <text evidence="2 6">Belongs to the UDP-glycosyltransferase family.</text>
</comment>
<evidence type="ECO:0000256" key="5">
    <source>
        <dbReference type="ARBA" id="ARBA00047606"/>
    </source>
</evidence>
<dbReference type="PANTHER" id="PTHR48049">
    <property type="entry name" value="GLYCOSYLTRANSFERASE"/>
    <property type="match status" value="1"/>
</dbReference>